<evidence type="ECO:0000256" key="1">
    <source>
        <dbReference type="SAM" id="MobiDB-lite"/>
    </source>
</evidence>
<reference evidence="2 3" key="2">
    <citation type="submission" date="2013-04" db="EMBL/GenBank/DDBJ databases">
        <authorList>
            <person name="Fiebig A."/>
            <person name="Pradella S."/>
            <person name="Wagner-Doebler I."/>
        </authorList>
    </citation>
    <scope>NUCLEOTIDE SEQUENCE [LARGE SCALE GENOMIC DNA]</scope>
    <source>
        <strain evidence="3">DSM 17067 / NCIMB 14079 / DFL-11</strain>
    </source>
</reference>
<sequence length="59" mass="6849">MNRFRRTLRQNPPHLKKNPKETAASQPLGTVWGGTTLIVHEQMWVCLLRLARQDNVRLA</sequence>
<dbReference type="EMBL" id="ACCU02000003">
    <property type="protein sequence ID" value="RMX61879.1"/>
    <property type="molecule type" value="Genomic_DNA"/>
</dbReference>
<proteinExistence type="predicted"/>
<protein>
    <submittedName>
        <fullName evidence="2">Uncharacterized protein</fullName>
    </submittedName>
</protein>
<evidence type="ECO:0000313" key="3">
    <source>
        <dbReference type="Proteomes" id="UP000004703"/>
    </source>
</evidence>
<feature type="region of interest" description="Disordered" evidence="1">
    <location>
        <begin position="1"/>
        <end position="27"/>
    </location>
</feature>
<gene>
    <name evidence="2" type="ORF">SADFL11_00046410</name>
</gene>
<name>A0A5E8UWZ9_ROSAD</name>
<accession>A0A5E8UWZ9</accession>
<evidence type="ECO:0000313" key="2">
    <source>
        <dbReference type="EMBL" id="RMX61879.1"/>
    </source>
</evidence>
<comment type="caution">
    <text evidence="2">The sequence shown here is derived from an EMBL/GenBank/DDBJ whole genome shotgun (WGS) entry which is preliminary data.</text>
</comment>
<reference evidence="2 3" key="1">
    <citation type="submission" date="2008-01" db="EMBL/GenBank/DDBJ databases">
        <authorList>
            <person name="Wagner-Dobler I."/>
            <person name="Ferriera S."/>
            <person name="Johnson J."/>
            <person name="Kravitz S."/>
            <person name="Beeson K."/>
            <person name="Sutton G."/>
            <person name="Rogers Y.-H."/>
            <person name="Friedman R."/>
            <person name="Frazier M."/>
            <person name="Venter J.C."/>
        </authorList>
    </citation>
    <scope>NUCLEOTIDE SEQUENCE [LARGE SCALE GENOMIC DNA]</scope>
    <source>
        <strain evidence="3">DSM 17067 / NCIMB 14079 / DFL-11</strain>
    </source>
</reference>
<dbReference type="AlphaFoldDB" id="A0A5E8UWZ9"/>
<organism evidence="2 3">
    <name type="scientific">Roseibium alexandrii (strain DSM 17067 / NCIMB 14079 / DFL-11)</name>
    <name type="common">Labrenzia alexandrii</name>
    <dbReference type="NCBI Taxonomy" id="244592"/>
    <lineage>
        <taxon>Bacteria</taxon>
        <taxon>Pseudomonadati</taxon>
        <taxon>Pseudomonadota</taxon>
        <taxon>Alphaproteobacteria</taxon>
        <taxon>Hyphomicrobiales</taxon>
        <taxon>Stappiaceae</taxon>
        <taxon>Roseibium</taxon>
    </lineage>
</organism>
<dbReference type="Proteomes" id="UP000004703">
    <property type="component" value="Chromosome"/>
</dbReference>